<name>A0A3A4NF64_ABYX5</name>
<sequence length="67" mass="7260">MVKKSGGNCKYFLRETGSGGAAGRLLRPIVPAEGECYNGIIYLKSLYGKRELYRCGSGDLHGGTRSF</sequence>
<organism evidence="1 2">
    <name type="scientific">Abyssobacteria bacterium (strain SURF_5)</name>
    <dbReference type="NCBI Taxonomy" id="2093360"/>
    <lineage>
        <taxon>Bacteria</taxon>
        <taxon>Pseudomonadati</taxon>
        <taxon>Candidatus Hydrogenedentota</taxon>
        <taxon>Candidatus Abyssobacteria</taxon>
    </lineage>
</organism>
<dbReference type="AlphaFoldDB" id="A0A3A4NF64"/>
<accession>A0A3A4NF64</accession>
<proteinExistence type="predicted"/>
<reference evidence="1 2" key="1">
    <citation type="journal article" date="2017" name="ISME J.">
        <title>Energy and carbon metabolisms in a deep terrestrial subsurface fluid microbial community.</title>
        <authorList>
            <person name="Momper L."/>
            <person name="Jungbluth S.P."/>
            <person name="Lee M.D."/>
            <person name="Amend J.P."/>
        </authorList>
    </citation>
    <scope>NUCLEOTIDE SEQUENCE [LARGE SCALE GENOMIC DNA]</scope>
    <source>
        <strain evidence="1">SURF_5</strain>
    </source>
</reference>
<evidence type="ECO:0000313" key="2">
    <source>
        <dbReference type="Proteomes" id="UP000265882"/>
    </source>
</evidence>
<protein>
    <submittedName>
        <fullName evidence="1">Uncharacterized protein</fullName>
    </submittedName>
</protein>
<dbReference type="Proteomes" id="UP000265882">
    <property type="component" value="Unassembled WGS sequence"/>
</dbReference>
<evidence type="ECO:0000313" key="1">
    <source>
        <dbReference type="EMBL" id="RJP19357.1"/>
    </source>
</evidence>
<gene>
    <name evidence="1" type="ORF">C4520_12975</name>
</gene>
<comment type="caution">
    <text evidence="1">The sequence shown here is derived from an EMBL/GenBank/DDBJ whole genome shotgun (WGS) entry which is preliminary data.</text>
</comment>
<dbReference type="EMBL" id="QZKU01000091">
    <property type="protein sequence ID" value="RJP19357.1"/>
    <property type="molecule type" value="Genomic_DNA"/>
</dbReference>